<gene>
    <name evidence="1" type="ORF">BX611_1326</name>
</gene>
<dbReference type="Pfam" id="PF02635">
    <property type="entry name" value="DsrE"/>
    <property type="match status" value="1"/>
</dbReference>
<dbReference type="PANTHER" id="PTHR37691">
    <property type="entry name" value="BLR3518 PROTEIN"/>
    <property type="match status" value="1"/>
</dbReference>
<dbReference type="InterPro" id="IPR027396">
    <property type="entry name" value="DsrEFH-like"/>
</dbReference>
<accession>A0A3D9RPE6</accession>
<dbReference type="SUPFAM" id="SSF75169">
    <property type="entry name" value="DsrEFH-like"/>
    <property type="match status" value="1"/>
</dbReference>
<evidence type="ECO:0000313" key="1">
    <source>
        <dbReference type="EMBL" id="REE81789.1"/>
    </source>
</evidence>
<keyword evidence="2" id="KW-1185">Reference proteome</keyword>
<comment type="caution">
    <text evidence="1">The sequence shown here is derived from an EMBL/GenBank/DDBJ whole genome shotgun (WGS) entry which is preliminary data.</text>
</comment>
<proteinExistence type="predicted"/>
<evidence type="ECO:0000313" key="2">
    <source>
        <dbReference type="Proteomes" id="UP000256429"/>
    </source>
</evidence>
<sequence>MKKYIVVFLVFTCFSNMNSQIIKDFGDVFEVENPELLLAENTEYKVIFDIYTDYSNGEKINPLLNTVARFINMHAQQGILLKNMKIAVILHGKATKSALSNFSYKTLYKTNNPNSELIEALKNAHVEVFVCGQSFMASKYDAKDKSENVKMALSALTALVEYQKNGYQIINFN</sequence>
<protein>
    <submittedName>
        <fullName evidence="1">Intracellular sulfur oxidation DsrE/DsrF family protein</fullName>
    </submittedName>
</protein>
<dbReference type="OrthoDB" id="7206705at2"/>
<reference evidence="1 2" key="1">
    <citation type="submission" date="2018-08" db="EMBL/GenBank/DDBJ databases">
        <title>Genomic Encyclopedia of Type Strains, Phase III (KMG-III): the genomes of soil and plant-associated and newly described type strains.</title>
        <authorList>
            <person name="Whitman W."/>
        </authorList>
    </citation>
    <scope>NUCLEOTIDE SEQUENCE [LARGE SCALE GENOMIC DNA]</scope>
    <source>
        <strain evidence="1 2">325-5</strain>
    </source>
</reference>
<organism evidence="1 2">
    <name type="scientific">Lutibacter oceani</name>
    <dbReference type="NCBI Taxonomy" id="1853311"/>
    <lineage>
        <taxon>Bacteria</taxon>
        <taxon>Pseudomonadati</taxon>
        <taxon>Bacteroidota</taxon>
        <taxon>Flavobacteriia</taxon>
        <taxon>Flavobacteriales</taxon>
        <taxon>Flavobacteriaceae</taxon>
        <taxon>Lutibacter</taxon>
    </lineage>
</organism>
<dbReference type="RefSeq" id="WP_115879375.1">
    <property type="nucleotide sequence ID" value="NZ_QTTQ01000010.1"/>
</dbReference>
<name>A0A3D9RPE6_9FLAO</name>
<dbReference type="EMBL" id="QTTQ01000010">
    <property type="protein sequence ID" value="REE81789.1"/>
    <property type="molecule type" value="Genomic_DNA"/>
</dbReference>
<dbReference type="Gene3D" id="3.40.1260.10">
    <property type="entry name" value="DsrEFH-like"/>
    <property type="match status" value="1"/>
</dbReference>
<dbReference type="AlphaFoldDB" id="A0A3D9RPE6"/>
<dbReference type="InterPro" id="IPR003787">
    <property type="entry name" value="Sulphur_relay_DsrE/F-like"/>
</dbReference>
<dbReference type="Proteomes" id="UP000256429">
    <property type="component" value="Unassembled WGS sequence"/>
</dbReference>
<dbReference type="PANTHER" id="PTHR37691:SF1">
    <property type="entry name" value="BLR3518 PROTEIN"/>
    <property type="match status" value="1"/>
</dbReference>